<feature type="compositionally biased region" description="Basic and acidic residues" evidence="5">
    <location>
        <begin position="1465"/>
        <end position="1479"/>
    </location>
</feature>
<feature type="region of interest" description="Disordered" evidence="5">
    <location>
        <begin position="188"/>
        <end position="209"/>
    </location>
</feature>
<reference evidence="8" key="1">
    <citation type="submission" date="2025-08" db="UniProtKB">
        <authorList>
            <consortium name="RefSeq"/>
        </authorList>
    </citation>
    <scope>IDENTIFICATION</scope>
</reference>
<dbReference type="Pfam" id="PF07535">
    <property type="entry name" value="zf-DBF"/>
    <property type="match status" value="1"/>
</dbReference>
<dbReference type="InterPro" id="IPR006572">
    <property type="entry name" value="Znf_DBF"/>
</dbReference>
<evidence type="ECO:0000313" key="7">
    <source>
        <dbReference type="Proteomes" id="UP000694888"/>
    </source>
</evidence>
<feature type="compositionally biased region" description="Polar residues" evidence="5">
    <location>
        <begin position="599"/>
        <end position="608"/>
    </location>
</feature>
<feature type="compositionally biased region" description="Basic residues" evidence="5">
    <location>
        <begin position="869"/>
        <end position="885"/>
    </location>
</feature>
<dbReference type="Proteomes" id="UP000694888">
    <property type="component" value="Unplaced"/>
</dbReference>
<dbReference type="InterPro" id="IPR051590">
    <property type="entry name" value="Replication_Regulatory_Kinase"/>
</dbReference>
<feature type="compositionally biased region" description="Polar residues" evidence="5">
    <location>
        <begin position="1279"/>
        <end position="1288"/>
    </location>
</feature>
<evidence type="ECO:0000256" key="4">
    <source>
        <dbReference type="PROSITE-ProRule" id="PRU00600"/>
    </source>
</evidence>
<evidence type="ECO:0000313" key="8">
    <source>
        <dbReference type="RefSeq" id="XP_005088994.2"/>
    </source>
</evidence>
<dbReference type="GeneID" id="101863146"/>
<evidence type="ECO:0000259" key="6">
    <source>
        <dbReference type="PROSITE" id="PS51265"/>
    </source>
</evidence>
<feature type="region of interest" description="Disordered" evidence="5">
    <location>
        <begin position="548"/>
        <end position="624"/>
    </location>
</feature>
<feature type="compositionally biased region" description="Polar residues" evidence="5">
    <location>
        <begin position="1809"/>
        <end position="1820"/>
    </location>
</feature>
<feature type="compositionally biased region" description="Basic residues" evidence="5">
    <location>
        <begin position="1357"/>
        <end position="1371"/>
    </location>
</feature>
<feature type="compositionally biased region" description="Basic residues" evidence="5">
    <location>
        <begin position="1"/>
        <end position="10"/>
    </location>
</feature>
<feature type="region of interest" description="Disordered" evidence="5">
    <location>
        <begin position="773"/>
        <end position="948"/>
    </location>
</feature>
<feature type="compositionally biased region" description="Basic and acidic residues" evidence="5">
    <location>
        <begin position="901"/>
        <end position="947"/>
    </location>
</feature>
<feature type="region of interest" description="Disordered" evidence="5">
    <location>
        <begin position="1"/>
        <end position="28"/>
    </location>
</feature>
<dbReference type="SMART" id="SM00586">
    <property type="entry name" value="ZnF_DBF"/>
    <property type="match status" value="1"/>
</dbReference>
<feature type="region of interest" description="Disordered" evidence="5">
    <location>
        <begin position="1279"/>
        <end position="1317"/>
    </location>
</feature>
<keyword evidence="3" id="KW-0862">Zinc</keyword>
<evidence type="ECO:0000256" key="5">
    <source>
        <dbReference type="SAM" id="MobiDB-lite"/>
    </source>
</evidence>
<dbReference type="PROSITE" id="PS51265">
    <property type="entry name" value="ZF_DBF4"/>
    <property type="match status" value="1"/>
</dbReference>
<keyword evidence="2 4" id="KW-0863">Zinc-finger</keyword>
<feature type="compositionally biased region" description="Basic and acidic residues" evidence="5">
    <location>
        <begin position="1420"/>
        <end position="1432"/>
    </location>
</feature>
<feature type="compositionally biased region" description="Basic and acidic residues" evidence="5">
    <location>
        <begin position="188"/>
        <end position="199"/>
    </location>
</feature>
<dbReference type="Gene3D" id="6.10.250.3410">
    <property type="entry name" value="DBF zinc finger"/>
    <property type="match status" value="1"/>
</dbReference>
<protein>
    <submittedName>
        <fullName evidence="8">Uncharacterized protein LOC101863146</fullName>
    </submittedName>
</protein>
<proteinExistence type="predicted"/>
<feature type="compositionally biased region" description="Basic and acidic residues" evidence="5">
    <location>
        <begin position="1439"/>
        <end position="1448"/>
    </location>
</feature>
<dbReference type="PANTHER" id="PTHR15375">
    <property type="entry name" value="ACTIVATOR OF S-PHASE KINASE-RELATED"/>
    <property type="match status" value="1"/>
</dbReference>
<feature type="region of interest" description="Disordered" evidence="5">
    <location>
        <begin position="1339"/>
        <end position="1508"/>
    </location>
</feature>
<feature type="region of interest" description="Disordered" evidence="5">
    <location>
        <begin position="103"/>
        <end position="134"/>
    </location>
</feature>
<dbReference type="InterPro" id="IPR038545">
    <property type="entry name" value="Znf_DBF_sf"/>
</dbReference>
<name>A0ABM0JA68_APLCA</name>
<dbReference type="PANTHER" id="PTHR15375:SF26">
    <property type="entry name" value="PROTEIN CHIFFON"/>
    <property type="match status" value="1"/>
</dbReference>
<feature type="domain" description="DBF4-type" evidence="6">
    <location>
        <begin position="328"/>
        <end position="377"/>
    </location>
</feature>
<keyword evidence="1" id="KW-0479">Metal-binding</keyword>
<keyword evidence="7" id="KW-1185">Reference proteome</keyword>
<evidence type="ECO:0000256" key="3">
    <source>
        <dbReference type="ARBA" id="ARBA00022833"/>
    </source>
</evidence>
<organism evidence="7 8">
    <name type="scientific">Aplysia californica</name>
    <name type="common">California sea hare</name>
    <dbReference type="NCBI Taxonomy" id="6500"/>
    <lineage>
        <taxon>Eukaryota</taxon>
        <taxon>Metazoa</taxon>
        <taxon>Spiralia</taxon>
        <taxon>Lophotrochozoa</taxon>
        <taxon>Mollusca</taxon>
        <taxon>Gastropoda</taxon>
        <taxon>Heterobranchia</taxon>
        <taxon>Euthyneura</taxon>
        <taxon>Tectipleura</taxon>
        <taxon>Aplysiida</taxon>
        <taxon>Aplysioidea</taxon>
        <taxon>Aplysiidae</taxon>
        <taxon>Aplysia</taxon>
    </lineage>
</organism>
<feature type="compositionally biased region" description="Basic residues" evidence="5">
    <location>
        <begin position="200"/>
        <end position="209"/>
    </location>
</feature>
<gene>
    <name evidence="8" type="primary">LOC101863146</name>
</gene>
<evidence type="ECO:0000256" key="1">
    <source>
        <dbReference type="ARBA" id="ARBA00022723"/>
    </source>
</evidence>
<evidence type="ECO:0000256" key="2">
    <source>
        <dbReference type="ARBA" id="ARBA00022771"/>
    </source>
</evidence>
<feature type="compositionally biased region" description="Basic and acidic residues" evidence="5">
    <location>
        <begin position="1700"/>
        <end position="1711"/>
    </location>
</feature>
<sequence length="1820" mass="200041">MTSHRRRSVTMRKTGAGERGATTTTERKKANLRRRISVDTFKASHLPLSDKRIYIDTKNGKQFELMEGQMKKLGARIEKFLSREVHYVISSCVPAKLDDCHNGPADDNPQSPSLANVPSPFNCGPSPTGVGESKKSVVSRGKALAQIACSKSLISTTVASAEKLGIKIVSFDAANKWLDRELKKLEDDNSSKCKTENKGKGKKKTERGRKFKTLKGPFIKFEAFNQQYRPIKSELTAWPKLNLAAPPGICPFGGGRLAIQHQFGPRKTIPKSNKPAQKVAPEVCVEPLKPQDENKNGAGEPAAADVVAVPVVTTGDIKRNLEHRLKKKATKQGFCDCCKMKFQDMDQHVSGEEHKAFIRDKSNYEGLDKAIGIIPSTITFLQSVLLQHCLRKQCDQISSDKGQEDFARSITQVPDPLVSPLTTEKTGNPSLGVAIDLHTPQPEVSPSKEQLTVTDLDFVSNVEVASADVAVSPSAVDRPQAVVIRKPVPSGLFTSPRRRQPTPSKKPRMQECSLVFRDSPMASLQPSSCNSNASFLCDDNASLFSPSMSRTFSQKSPGAEQRKTSSVNRSLTNSLEVGSRNMKAPDDKSAPVTPCPGQSEDSGNSFSVKNDKEKKSESCVPENANHLKGNTRLIISKNDMQLASLNKSLQEDSCKLPSYRVEPGETAPSPSQNNLGTVQSGVKCIPNNSTDIGENAPNFLALEKFEIQVEKCLYDPSKTSPSRQFENSADVDTIPVVPTIADRVKQRTRNPDVKTDVEGKSCIEVPDQITDFKPECSVNERQADVTEDQDMPVVPRMTRSNPSKGNLLAEDEHLSKNTEVQKRVPSESAPQEDSDKEMEVVEKTGDGDQDRPEKLVPEAEEVQCEKFCQQKKSRKSRTERRKSRSCRLSLFKGSTHTSVAETEKDKSSPETADVRESHSKGRKSESVNVGIKKEAGKTPRVQCDETKPNCQTSSSSDDFIAKSVTKKSRSCKLFNHEGCYANSGEELAIQELGIVVPNIADRVKRRNRTYLSELSADDGTGEDSAFEDVMSFTEKKGCKSKKADVSVKSVTEVSADAVTCHISPETMDDLSAFALEASRDRTGVADHDKQGAGSCVVVVPNIAESVKKRRSCTLFNHKGQYANNGEGEEVLGLEAGNDVDKMSPNFHFDDDFLNIPKRISALKSSNISTASEREEGLKTQGCGRLGTRKDKLSKYGGNTAVVIRRKSSYFPAYSVKGGEANWAKFRSNRDWCVGEETTQTVANDKGISHNEKSRSTVESSKDFHDTLLQKLAGECVPNYDSSCNSPKASTVKRKDSVNSPRAKLAESPRLRLRLRREPNNAGFSSTILEDDVVISSLNSETENSIEEKRLVRDDKKTRRRETRKSKSKRKQTVPSQSATSDTGSVDLLPSPPVLRGRKRHRTGSQTPGNTEESVDCKPTQSEEAKVLSDSKRASKRRKLDFEKSRSERTCNVGSKVADCGQTSGEDLKKATHISDEVTENKAGSPPSPPVLRKGNESSTPKKNVANAEDKEKVIEESVKGKDILLSGKKVKLSDSWKLVSDRSVAKLLESEQDVASFDGFTGSAHDLPSDITYTEASEVEFGASESKDWLLTENSTICHEGTTRTNCTKTNEECGEDLLEGAPANDFGDLLKFVPSFSSPGKAGTDSSWGDICDTYLSTSINLRYTPSTNWTDTTRSPRRRGPMSPFTSPNISFSPKRVRVPDCDKRTPKKSCVREKMSNDLKSKDTQSKCIEALDTFTPVKSRSRGDDSVGSSIQQVDDVVSFNYMSPQRLNFSPIKSPDKSRSIPNKPNFSLLPEVVKSPNHKQRLKVTNTSKPVLSK</sequence>
<dbReference type="RefSeq" id="XP_005088994.2">
    <property type="nucleotide sequence ID" value="XM_005088937.3"/>
</dbReference>
<feature type="compositionally biased region" description="Basic and acidic residues" evidence="5">
    <location>
        <begin position="810"/>
        <end position="825"/>
    </location>
</feature>
<feature type="compositionally biased region" description="Basic and acidic residues" evidence="5">
    <location>
        <begin position="1345"/>
        <end position="1356"/>
    </location>
</feature>
<feature type="region of interest" description="Disordered" evidence="5">
    <location>
        <begin position="487"/>
        <end position="510"/>
    </location>
</feature>
<feature type="compositionally biased region" description="Polar residues" evidence="5">
    <location>
        <begin position="564"/>
        <end position="576"/>
    </location>
</feature>
<feature type="region of interest" description="Disordered" evidence="5">
    <location>
        <begin position="1669"/>
        <end position="1711"/>
    </location>
</feature>
<feature type="compositionally biased region" description="Basic and acidic residues" evidence="5">
    <location>
        <begin position="837"/>
        <end position="857"/>
    </location>
</feature>
<feature type="region of interest" description="Disordered" evidence="5">
    <location>
        <begin position="1771"/>
        <end position="1820"/>
    </location>
</feature>
<accession>A0ABM0JA68</accession>
<feature type="compositionally biased region" description="Polar residues" evidence="5">
    <location>
        <begin position="1372"/>
        <end position="1383"/>
    </location>
</feature>